<feature type="coiled-coil region" evidence="1">
    <location>
        <begin position="126"/>
        <end position="160"/>
    </location>
</feature>
<dbReference type="AlphaFoldDB" id="A7TA19"/>
<evidence type="ECO:0000259" key="2">
    <source>
        <dbReference type="Pfam" id="PF21007"/>
    </source>
</evidence>
<protein>
    <recommendedName>
        <fullName evidence="2">Fas-binding factor 1 C-terminal domain-containing protein</fullName>
    </recommendedName>
</protein>
<dbReference type="GO" id="GO:0097539">
    <property type="term" value="C:ciliary transition fiber"/>
    <property type="evidence" value="ECO:0007669"/>
    <property type="project" value="InterPro"/>
</dbReference>
<keyword evidence="1" id="KW-0175">Coiled coil</keyword>
<dbReference type="InParanoid" id="A7TA19"/>
<dbReference type="GO" id="GO:0090162">
    <property type="term" value="P:establishment of epithelial cell polarity"/>
    <property type="evidence" value="ECO:0007669"/>
    <property type="project" value="InterPro"/>
</dbReference>
<feature type="non-terminal residue" evidence="3">
    <location>
        <position position="1"/>
    </location>
</feature>
<dbReference type="OMA" id="MTRERHK"/>
<dbReference type="PANTHER" id="PTHR33689">
    <property type="entry name" value="FAS-BINDING FACTOR 1"/>
    <property type="match status" value="1"/>
</dbReference>
<organism evidence="3 4">
    <name type="scientific">Nematostella vectensis</name>
    <name type="common">Starlet sea anemone</name>
    <dbReference type="NCBI Taxonomy" id="45351"/>
    <lineage>
        <taxon>Eukaryota</taxon>
        <taxon>Metazoa</taxon>
        <taxon>Cnidaria</taxon>
        <taxon>Anthozoa</taxon>
        <taxon>Hexacorallia</taxon>
        <taxon>Actiniaria</taxon>
        <taxon>Edwardsiidae</taxon>
        <taxon>Nematostella</taxon>
    </lineage>
</organism>
<dbReference type="Proteomes" id="UP000001593">
    <property type="component" value="Unassembled WGS sequence"/>
</dbReference>
<evidence type="ECO:0000256" key="1">
    <source>
        <dbReference type="SAM" id="Coils"/>
    </source>
</evidence>
<evidence type="ECO:0000313" key="3">
    <source>
        <dbReference type="EMBL" id="EDO27154.1"/>
    </source>
</evidence>
<dbReference type="EMBL" id="DS473764">
    <property type="protein sequence ID" value="EDO27154.1"/>
    <property type="molecule type" value="Genomic_DNA"/>
</dbReference>
<dbReference type="GO" id="GO:0060271">
    <property type="term" value="P:cilium assembly"/>
    <property type="evidence" value="ECO:0007669"/>
    <property type="project" value="InterPro"/>
</dbReference>
<accession>A7TA19</accession>
<reference evidence="3 4" key="1">
    <citation type="journal article" date="2007" name="Science">
        <title>Sea anemone genome reveals ancestral eumetazoan gene repertoire and genomic organization.</title>
        <authorList>
            <person name="Putnam N.H."/>
            <person name="Srivastava M."/>
            <person name="Hellsten U."/>
            <person name="Dirks B."/>
            <person name="Chapman J."/>
            <person name="Salamov A."/>
            <person name="Terry A."/>
            <person name="Shapiro H."/>
            <person name="Lindquist E."/>
            <person name="Kapitonov V.V."/>
            <person name="Jurka J."/>
            <person name="Genikhovich G."/>
            <person name="Grigoriev I.V."/>
            <person name="Lucas S.M."/>
            <person name="Steele R.E."/>
            <person name="Finnerty J.R."/>
            <person name="Technau U."/>
            <person name="Martindale M.Q."/>
            <person name="Rokhsar D.S."/>
        </authorList>
    </citation>
    <scope>NUCLEOTIDE SEQUENCE [LARGE SCALE GENOMIC DNA]</scope>
    <source>
        <strain evidence="4">CH2 X CH6</strain>
    </source>
</reference>
<proteinExistence type="predicted"/>
<name>A7TA19_NEMVE</name>
<gene>
    <name evidence="3" type="ORF">NEMVEDRAFT_v1g224359</name>
</gene>
<feature type="coiled-coil region" evidence="1">
    <location>
        <begin position="5"/>
        <end position="64"/>
    </location>
</feature>
<dbReference type="InterPro" id="IPR033561">
    <property type="entry name" value="FBF1"/>
</dbReference>
<dbReference type="STRING" id="45351.A7TA19"/>
<evidence type="ECO:0000313" key="4">
    <source>
        <dbReference type="Proteomes" id="UP000001593"/>
    </source>
</evidence>
<dbReference type="Pfam" id="PF21007">
    <property type="entry name" value="FBF1"/>
    <property type="match status" value="1"/>
</dbReference>
<sequence length="211" mass="24970">MELHLREQTRQLDQEKWRLSAEEARVKTLQNSLETERRMTMEQLAEERADVQRLREEFMREQQRVTLHLQEEKRALSTERAQLASTHRELMTRERHKTDTSIQAEADLEATATAVKQDAAALSVRQAQMKQQEESLARDKREFERRKEAFEEEKDRIGKLSLEVQQRSQEIGELCADRVAIAHERRLLEMDKRAGRCRECAERHSPPLPRT</sequence>
<feature type="domain" description="Fas-binding factor 1 C-terminal" evidence="2">
    <location>
        <begin position="1"/>
        <end position="185"/>
    </location>
</feature>
<keyword evidence="4" id="KW-1185">Reference proteome</keyword>
<dbReference type="InterPro" id="IPR049390">
    <property type="entry name" value="FBF1_C"/>
</dbReference>
<dbReference type="HOGENOM" id="CLU_1307612_0_0_1"/>
<dbReference type="PhylomeDB" id="A7TA19"/>
<dbReference type="PANTHER" id="PTHR33689:SF1">
    <property type="entry name" value="FAS-BINDING FACTOR 1"/>
    <property type="match status" value="1"/>
</dbReference>